<evidence type="ECO:0008006" key="3">
    <source>
        <dbReference type="Google" id="ProtNLM"/>
    </source>
</evidence>
<dbReference type="Proteomes" id="UP000821853">
    <property type="component" value="Chromosome 3"/>
</dbReference>
<sequence length="110" mass="12457">MSRRVFPPPHPKLNRAQAVSLRLLQTCTYPCLAVLHEVYPDVYRDDTCPSCGLTSTLAHMLWECGSAHPKFSKEEWDSLLRSPALDKQILAVQRARDRTGGLDLPIPTWD</sequence>
<comment type="caution">
    <text evidence="1">The sequence shown here is derived from an EMBL/GenBank/DDBJ whole genome shotgun (WGS) entry which is preliminary data.</text>
</comment>
<dbReference type="OrthoDB" id="6527330at2759"/>
<dbReference type="EMBL" id="JABSTR010000005">
    <property type="protein sequence ID" value="KAH9371470.1"/>
    <property type="molecule type" value="Genomic_DNA"/>
</dbReference>
<protein>
    <recommendedName>
        <fullName evidence="3">Tick transposon</fullName>
    </recommendedName>
</protein>
<accession>A0A9J6FZ86</accession>
<keyword evidence="2" id="KW-1185">Reference proteome</keyword>
<dbReference type="AlphaFoldDB" id="A0A9J6FZ86"/>
<evidence type="ECO:0000313" key="2">
    <source>
        <dbReference type="Proteomes" id="UP000821853"/>
    </source>
</evidence>
<gene>
    <name evidence="1" type="ORF">HPB48_010417</name>
</gene>
<proteinExistence type="predicted"/>
<evidence type="ECO:0000313" key="1">
    <source>
        <dbReference type="EMBL" id="KAH9371470.1"/>
    </source>
</evidence>
<reference evidence="1 2" key="1">
    <citation type="journal article" date="2020" name="Cell">
        <title>Large-Scale Comparative Analyses of Tick Genomes Elucidate Their Genetic Diversity and Vector Capacities.</title>
        <authorList>
            <consortium name="Tick Genome and Microbiome Consortium (TIGMIC)"/>
            <person name="Jia N."/>
            <person name="Wang J."/>
            <person name="Shi W."/>
            <person name="Du L."/>
            <person name="Sun Y."/>
            <person name="Zhan W."/>
            <person name="Jiang J.F."/>
            <person name="Wang Q."/>
            <person name="Zhang B."/>
            <person name="Ji P."/>
            <person name="Bell-Sakyi L."/>
            <person name="Cui X.M."/>
            <person name="Yuan T.T."/>
            <person name="Jiang B.G."/>
            <person name="Yang W.F."/>
            <person name="Lam T.T."/>
            <person name="Chang Q.C."/>
            <person name="Ding S.J."/>
            <person name="Wang X.J."/>
            <person name="Zhu J.G."/>
            <person name="Ruan X.D."/>
            <person name="Zhao L."/>
            <person name="Wei J.T."/>
            <person name="Ye R.Z."/>
            <person name="Que T.C."/>
            <person name="Du C.H."/>
            <person name="Zhou Y.H."/>
            <person name="Cheng J.X."/>
            <person name="Dai P.F."/>
            <person name="Guo W.B."/>
            <person name="Han X.H."/>
            <person name="Huang E.J."/>
            <person name="Li L.F."/>
            <person name="Wei W."/>
            <person name="Gao Y.C."/>
            <person name="Liu J.Z."/>
            <person name="Shao H.Z."/>
            <person name="Wang X."/>
            <person name="Wang C.C."/>
            <person name="Yang T.C."/>
            <person name="Huo Q.B."/>
            <person name="Li W."/>
            <person name="Chen H.Y."/>
            <person name="Chen S.E."/>
            <person name="Zhou L.G."/>
            <person name="Ni X.B."/>
            <person name="Tian J.H."/>
            <person name="Sheng Y."/>
            <person name="Liu T."/>
            <person name="Pan Y.S."/>
            <person name="Xia L.Y."/>
            <person name="Li J."/>
            <person name="Zhao F."/>
            <person name="Cao W.C."/>
        </authorList>
    </citation>
    <scope>NUCLEOTIDE SEQUENCE [LARGE SCALE GENOMIC DNA]</scope>
    <source>
        <strain evidence="1">HaeL-2018</strain>
    </source>
</reference>
<name>A0A9J6FZ86_HAELO</name>
<dbReference type="OMA" id="CTYPCLA"/>
<dbReference type="VEuPathDB" id="VectorBase:HLOH_049002"/>
<organism evidence="1 2">
    <name type="scientific">Haemaphysalis longicornis</name>
    <name type="common">Bush tick</name>
    <dbReference type="NCBI Taxonomy" id="44386"/>
    <lineage>
        <taxon>Eukaryota</taxon>
        <taxon>Metazoa</taxon>
        <taxon>Ecdysozoa</taxon>
        <taxon>Arthropoda</taxon>
        <taxon>Chelicerata</taxon>
        <taxon>Arachnida</taxon>
        <taxon>Acari</taxon>
        <taxon>Parasitiformes</taxon>
        <taxon>Ixodida</taxon>
        <taxon>Ixodoidea</taxon>
        <taxon>Ixodidae</taxon>
        <taxon>Haemaphysalinae</taxon>
        <taxon>Haemaphysalis</taxon>
    </lineage>
</organism>